<feature type="domain" description="Exonuclease" evidence="3">
    <location>
        <begin position="1"/>
        <end position="166"/>
    </location>
</feature>
<dbReference type="EMBL" id="FNUS01000002">
    <property type="protein sequence ID" value="SEG02212.1"/>
    <property type="molecule type" value="Genomic_DNA"/>
</dbReference>
<dbReference type="Pfam" id="PF00929">
    <property type="entry name" value="RNase_T"/>
    <property type="match status" value="1"/>
</dbReference>
<proteinExistence type="predicted"/>
<comment type="subunit">
    <text evidence="2">DNA polymerase III contains a core (composed of alpha, epsilon and theta chains) that associates with a tau subunit. This core dimerizes to form the POLIII' complex. PolIII' associates with the gamma complex (composed of gamma, delta, delta', psi and chi chains) and with the beta chain to form the complete DNA polymerase III complex.</text>
</comment>
<organism evidence="4 5">
    <name type="scientific">Halpernia humi</name>
    <dbReference type="NCBI Taxonomy" id="493375"/>
    <lineage>
        <taxon>Bacteria</taxon>
        <taxon>Pseudomonadati</taxon>
        <taxon>Bacteroidota</taxon>
        <taxon>Flavobacteriia</taxon>
        <taxon>Flavobacteriales</taxon>
        <taxon>Weeksellaceae</taxon>
        <taxon>Chryseobacterium group</taxon>
        <taxon>Halpernia</taxon>
    </lineage>
</organism>
<dbReference type="GO" id="GO:0005829">
    <property type="term" value="C:cytosol"/>
    <property type="evidence" value="ECO:0007669"/>
    <property type="project" value="TreeGrafter"/>
</dbReference>
<dbReference type="Proteomes" id="UP000236738">
    <property type="component" value="Unassembled WGS sequence"/>
</dbReference>
<sequence>MYSIIDIESNGAAFREEQITEIAIYKFDGHQILDQFISMVNPQSEITPYVQKLTGITQNMVKTAPKFHEIAKRIVEITENSTIVGHNVDFDYRMLRQSFSALGFDFERETIDTIPLARKLIPDEKSYSLSKLCKSIGIPLTDKHRAAGDARATLDLFKLLMLKDQSAEIIQKQQEEARAKTDSNRIKILLENLPSKKGIVYFQDDKGKILYLDFFTDLYRISKNILNSKAKKWNVVQQLTSQIHYELVGNEVLARIMMLNKKITKDERALFGLFYIEEKYAIKRLSTQKKIKPFLKLKTFSQASKVLKYVQDNPDFQDVEKFKKVIHLKGRNELWLSEGRTIGEKSFLIIENGALKSYGFYELHHQIKSREKINKLKIDVSFEPKLVENYLKLALLKNYFEIFPLPRAIEISED</sequence>
<dbReference type="SMART" id="SM00479">
    <property type="entry name" value="EXOIII"/>
    <property type="match status" value="1"/>
</dbReference>
<dbReference type="GO" id="GO:0008408">
    <property type="term" value="F:3'-5' exonuclease activity"/>
    <property type="evidence" value="ECO:0007669"/>
    <property type="project" value="TreeGrafter"/>
</dbReference>
<dbReference type="OrthoDB" id="9803913at2"/>
<evidence type="ECO:0000256" key="1">
    <source>
        <dbReference type="ARBA" id="ARBA00025483"/>
    </source>
</evidence>
<dbReference type="GO" id="GO:0045004">
    <property type="term" value="P:DNA replication proofreading"/>
    <property type="evidence" value="ECO:0007669"/>
    <property type="project" value="TreeGrafter"/>
</dbReference>
<dbReference type="GO" id="GO:0003887">
    <property type="term" value="F:DNA-directed DNA polymerase activity"/>
    <property type="evidence" value="ECO:0007669"/>
    <property type="project" value="InterPro"/>
</dbReference>
<dbReference type="InterPro" id="IPR013520">
    <property type="entry name" value="Ribonucl_H"/>
</dbReference>
<dbReference type="SUPFAM" id="SSF53098">
    <property type="entry name" value="Ribonuclease H-like"/>
    <property type="match status" value="1"/>
</dbReference>
<evidence type="ECO:0000313" key="5">
    <source>
        <dbReference type="Proteomes" id="UP000236738"/>
    </source>
</evidence>
<evidence type="ECO:0000259" key="3">
    <source>
        <dbReference type="SMART" id="SM00479"/>
    </source>
</evidence>
<evidence type="ECO:0000313" key="4">
    <source>
        <dbReference type="EMBL" id="SEG02212.1"/>
    </source>
</evidence>
<dbReference type="Gene3D" id="3.30.420.10">
    <property type="entry name" value="Ribonuclease H-like superfamily/Ribonuclease H"/>
    <property type="match status" value="1"/>
</dbReference>
<gene>
    <name evidence="4" type="ORF">SAMN05421847_1314</name>
</gene>
<dbReference type="InterPro" id="IPR036397">
    <property type="entry name" value="RNaseH_sf"/>
</dbReference>
<dbReference type="NCBIfam" id="TIGR00573">
    <property type="entry name" value="dnaq"/>
    <property type="match status" value="1"/>
</dbReference>
<keyword evidence="5" id="KW-1185">Reference proteome</keyword>
<accession>A0A1H5WRS2</accession>
<dbReference type="InterPro" id="IPR012337">
    <property type="entry name" value="RNaseH-like_sf"/>
</dbReference>
<name>A0A1H5WRS2_9FLAO</name>
<dbReference type="AlphaFoldDB" id="A0A1H5WRS2"/>
<dbReference type="CDD" id="cd06127">
    <property type="entry name" value="DEDDh"/>
    <property type="match status" value="1"/>
</dbReference>
<comment type="function">
    <text evidence="1">DNA polymerase III is a complex, multichain enzyme responsible for most of the replicative synthesis in bacteria. The epsilon subunit contain the editing function and is a proofreading 3'-5' exonuclease.</text>
</comment>
<dbReference type="PANTHER" id="PTHR30231:SF41">
    <property type="entry name" value="DNA POLYMERASE III SUBUNIT EPSILON"/>
    <property type="match status" value="1"/>
</dbReference>
<dbReference type="GO" id="GO:0003677">
    <property type="term" value="F:DNA binding"/>
    <property type="evidence" value="ECO:0007669"/>
    <property type="project" value="InterPro"/>
</dbReference>
<reference evidence="5" key="1">
    <citation type="submission" date="2016-10" db="EMBL/GenBank/DDBJ databases">
        <authorList>
            <person name="Varghese N."/>
            <person name="Submissions S."/>
        </authorList>
    </citation>
    <scope>NUCLEOTIDE SEQUENCE [LARGE SCALE GENOMIC DNA]</scope>
    <source>
        <strain evidence="5">DSM 21580</strain>
    </source>
</reference>
<dbReference type="FunFam" id="3.30.420.10:FF:000045">
    <property type="entry name" value="3'-5' exonuclease DinG"/>
    <property type="match status" value="1"/>
</dbReference>
<dbReference type="InterPro" id="IPR006054">
    <property type="entry name" value="DnaQ"/>
</dbReference>
<dbReference type="RefSeq" id="WP_103913293.1">
    <property type="nucleotide sequence ID" value="NZ_FNUS01000002.1"/>
</dbReference>
<dbReference type="PANTHER" id="PTHR30231">
    <property type="entry name" value="DNA POLYMERASE III SUBUNIT EPSILON"/>
    <property type="match status" value="1"/>
</dbReference>
<protein>
    <submittedName>
        <fullName evidence="4">DNA polymerase-3 subunit epsilon</fullName>
    </submittedName>
</protein>
<evidence type="ECO:0000256" key="2">
    <source>
        <dbReference type="ARBA" id="ARBA00026073"/>
    </source>
</evidence>